<dbReference type="InterPro" id="IPR051236">
    <property type="entry name" value="HAT_RTT109-like"/>
</dbReference>
<dbReference type="SUPFAM" id="SSF55234">
    <property type="entry name" value="Cyanase C-terminal domain"/>
    <property type="match status" value="1"/>
</dbReference>
<reference evidence="7" key="1">
    <citation type="submission" date="2019-04" db="EMBL/GenBank/DDBJ databases">
        <authorList>
            <person name="Melise S."/>
            <person name="Noan J."/>
            <person name="Okalmin O."/>
        </authorList>
    </citation>
    <scope>NUCLEOTIDE SEQUENCE</scope>
    <source>
        <strain evidence="7">FN9</strain>
    </source>
</reference>
<feature type="domain" description="Cyanate lyase C-terminal" evidence="6">
    <location>
        <begin position="411"/>
        <end position="484"/>
    </location>
</feature>
<name>A0A4E9E9X5_GIBZA</name>
<feature type="transmembrane region" description="Helical" evidence="5">
    <location>
        <begin position="26"/>
        <end position="55"/>
    </location>
</feature>
<keyword evidence="3 4" id="KW-0456">Lyase</keyword>
<evidence type="ECO:0000259" key="6">
    <source>
        <dbReference type="SMART" id="SM01116"/>
    </source>
</evidence>
<proteinExistence type="inferred from homology"/>
<dbReference type="InterPro" id="IPR048564">
    <property type="entry name" value="CYNS_N"/>
</dbReference>
<gene>
    <name evidence="4" type="primary">cyn1</name>
    <name evidence="7" type="ORF">FUG_LOCUS343211</name>
</gene>
<dbReference type="InterPro" id="IPR010982">
    <property type="entry name" value="Lambda_DNA-bd_dom_sf"/>
</dbReference>
<evidence type="ECO:0000256" key="5">
    <source>
        <dbReference type="SAM" id="Phobius"/>
    </source>
</evidence>
<keyword evidence="5" id="KW-1133">Transmembrane helix</keyword>
<comment type="similarity">
    <text evidence="4">Belongs to the cyanase family.</text>
</comment>
<dbReference type="CDD" id="cd00559">
    <property type="entry name" value="Cyanase_C"/>
    <property type="match status" value="1"/>
</dbReference>
<dbReference type="GO" id="GO:0008081">
    <property type="term" value="F:phosphoric diester hydrolase activity"/>
    <property type="evidence" value="ECO:0007669"/>
    <property type="project" value="InterPro"/>
</dbReference>
<dbReference type="GO" id="GO:0008824">
    <property type="term" value="F:cyanate hydratase activity"/>
    <property type="evidence" value="ECO:0007669"/>
    <property type="project" value="UniProtKB-UniRule"/>
</dbReference>
<dbReference type="Gene3D" id="3.30.1160.10">
    <property type="entry name" value="Cyanate lyase, C-terminal domain"/>
    <property type="match status" value="1"/>
</dbReference>
<comment type="catalytic activity">
    <reaction evidence="4">
        <text>cyanate + hydrogencarbonate + 3 H(+) = NH4(+) + 2 CO2</text>
        <dbReference type="Rhea" id="RHEA:11120"/>
        <dbReference type="ChEBI" id="CHEBI:15378"/>
        <dbReference type="ChEBI" id="CHEBI:16526"/>
        <dbReference type="ChEBI" id="CHEBI:17544"/>
        <dbReference type="ChEBI" id="CHEBI:28938"/>
        <dbReference type="ChEBI" id="CHEBI:29195"/>
        <dbReference type="EC" id="4.2.1.104"/>
    </reaction>
</comment>
<dbReference type="EC" id="4.2.1.104" evidence="4"/>
<dbReference type="GO" id="GO:0003677">
    <property type="term" value="F:DNA binding"/>
    <property type="evidence" value="ECO:0007669"/>
    <property type="project" value="InterPro"/>
</dbReference>
<dbReference type="Pfam" id="PF21291">
    <property type="entry name" value="CYNS_N"/>
    <property type="match status" value="1"/>
</dbReference>
<sequence length="484" mass="53693">MPSSKAVPLNGASKGTMRSATKTNPYIFAFGVVGAAISSMVVMFAFIIAGTSFIWPHVSELRTSNHKVNSSPGLNSILPAPCHSHNDYWRLMPFHSAVEAGCIGIEADVWAVQGELYVGHDLGGLSTDRTLLSMYIQPLVELLQSQNLDTDPNLPPRGVYGRRPDQTVVLLVDLKSNPNTSWPLLLKRLEPLRQKGWLSHVQNGRFISRPITVVGTGETELHLVNEATPFRDVFLDAPLDQLDEDLYKDLNSYYTSVSFEKSIGKVGSKGLKPEQLTKLRDQISQAHSRGLKVRYWGMPYWPLHVRNQLREVLINEGVDVLNADDLWEAREIFSKRGLPAFSKTLFDGKAAKDLSFEAIAKHLGRSEVAVAALFYGQATASSEDVEKLSEILDLPKEALAAQLTGFPNRGQAGPMPPTEPLIYRLYEIVQNYGYAYKAILNEKFGDGIMSAICFSTTVEKEVDEAGSPWVVITLKGKWLPFSRF</sequence>
<accession>A0A4E9E9X5</accession>
<comment type="similarity">
    <text evidence="2">Belongs to the AIM6 family.</text>
</comment>
<evidence type="ECO:0000313" key="7">
    <source>
        <dbReference type="EMBL" id="VIO59372.1"/>
    </source>
</evidence>
<feature type="active site" evidence="4">
    <location>
        <position position="427"/>
    </location>
</feature>
<evidence type="ECO:0000256" key="3">
    <source>
        <dbReference type="ARBA" id="ARBA00023239"/>
    </source>
</evidence>
<dbReference type="HAMAP" id="MF_00535">
    <property type="entry name" value="Cyanate_hydrat"/>
    <property type="match status" value="1"/>
</dbReference>
<dbReference type="Gene3D" id="3.20.20.190">
    <property type="entry name" value="Phosphatidylinositol (PI) phosphodiesterase"/>
    <property type="match status" value="1"/>
</dbReference>
<dbReference type="SUPFAM" id="SSF51695">
    <property type="entry name" value="PLC-like phosphodiesterases"/>
    <property type="match status" value="1"/>
</dbReference>
<dbReference type="PRINTS" id="PR01693">
    <property type="entry name" value="CYANASE"/>
</dbReference>
<dbReference type="InterPro" id="IPR036581">
    <property type="entry name" value="Cyanate_lyase_C_sf"/>
</dbReference>
<feature type="active site" evidence="4">
    <location>
        <position position="424"/>
    </location>
</feature>
<dbReference type="SUPFAM" id="SSF47413">
    <property type="entry name" value="lambda repressor-like DNA-binding domains"/>
    <property type="match status" value="1"/>
</dbReference>
<dbReference type="Gene3D" id="1.10.260.40">
    <property type="entry name" value="lambda repressor-like DNA-binding domains"/>
    <property type="match status" value="1"/>
</dbReference>
<comment type="function">
    <text evidence="1 4">Catalyzes the reaction of cyanate with bicarbonate to produce ammonia and carbon dioxide.</text>
</comment>
<dbReference type="NCBIfam" id="TIGR00673">
    <property type="entry name" value="cynS"/>
    <property type="match status" value="1"/>
</dbReference>
<dbReference type="SMART" id="SM01116">
    <property type="entry name" value="Cyanate_lyase"/>
    <property type="match status" value="1"/>
</dbReference>
<dbReference type="AlphaFoldDB" id="A0A4E9E9X5"/>
<dbReference type="PANTHER" id="PTHR31571:SF1">
    <property type="entry name" value="ALTERED INHERITANCE OF MITOCHONDRIA PROTEIN 6"/>
    <property type="match status" value="1"/>
</dbReference>
<protein>
    <recommendedName>
        <fullName evidence="4">Cyanate hydratase</fullName>
        <shortName evidence="4">Cyanase</shortName>
        <ecNumber evidence="4">4.2.1.104</ecNumber>
    </recommendedName>
    <alternativeName>
        <fullName evidence="4">Cyanate hydrolase</fullName>
    </alternativeName>
    <alternativeName>
        <fullName evidence="4">Cyanate lyase</fullName>
    </alternativeName>
</protein>
<feature type="active site" evidence="4">
    <location>
        <position position="450"/>
    </location>
</feature>
<dbReference type="GO" id="GO:0006629">
    <property type="term" value="P:lipid metabolic process"/>
    <property type="evidence" value="ECO:0007669"/>
    <property type="project" value="InterPro"/>
</dbReference>
<evidence type="ECO:0000256" key="4">
    <source>
        <dbReference type="HAMAP-Rule" id="MF_03139"/>
    </source>
</evidence>
<keyword evidence="5" id="KW-0812">Transmembrane</keyword>
<dbReference type="EMBL" id="CAAKMV010000139">
    <property type="protein sequence ID" value="VIO59372.1"/>
    <property type="molecule type" value="Genomic_DNA"/>
</dbReference>
<dbReference type="InterPro" id="IPR017946">
    <property type="entry name" value="PLC-like_Pdiesterase_TIM-brl"/>
</dbReference>
<dbReference type="InterPro" id="IPR008076">
    <property type="entry name" value="Cyanase"/>
</dbReference>
<dbReference type="InterPro" id="IPR003712">
    <property type="entry name" value="Cyanate_lyase_C"/>
</dbReference>
<dbReference type="PANTHER" id="PTHR31571">
    <property type="entry name" value="ALTERED INHERITANCE OF MITOCHONDRIA PROTEIN 6"/>
    <property type="match status" value="1"/>
</dbReference>
<dbReference type="Pfam" id="PF02560">
    <property type="entry name" value="Cyanate_lyase"/>
    <property type="match status" value="1"/>
</dbReference>
<organism evidence="7">
    <name type="scientific">Gibberella zeae</name>
    <name type="common">Wheat head blight fungus</name>
    <name type="synonym">Fusarium graminearum</name>
    <dbReference type="NCBI Taxonomy" id="5518"/>
    <lineage>
        <taxon>Eukaryota</taxon>
        <taxon>Fungi</taxon>
        <taxon>Dikarya</taxon>
        <taxon>Ascomycota</taxon>
        <taxon>Pezizomycotina</taxon>
        <taxon>Sordariomycetes</taxon>
        <taxon>Hypocreomycetidae</taxon>
        <taxon>Hypocreales</taxon>
        <taxon>Nectriaceae</taxon>
        <taxon>Fusarium</taxon>
    </lineage>
</organism>
<evidence type="ECO:0000256" key="2">
    <source>
        <dbReference type="ARBA" id="ARBA00008858"/>
    </source>
</evidence>
<evidence type="ECO:0000256" key="1">
    <source>
        <dbReference type="ARBA" id="ARBA00003561"/>
    </source>
</evidence>
<keyword evidence="5" id="KW-0472">Membrane</keyword>